<reference evidence="1" key="1">
    <citation type="journal article" date="2023" name="Mol. Phylogenet. Evol.">
        <title>Genome-scale phylogeny and comparative genomics of the fungal order Sordariales.</title>
        <authorList>
            <person name="Hensen N."/>
            <person name="Bonometti L."/>
            <person name="Westerberg I."/>
            <person name="Brannstrom I.O."/>
            <person name="Guillou S."/>
            <person name="Cros-Aarteil S."/>
            <person name="Calhoun S."/>
            <person name="Haridas S."/>
            <person name="Kuo A."/>
            <person name="Mondo S."/>
            <person name="Pangilinan J."/>
            <person name="Riley R."/>
            <person name="LaButti K."/>
            <person name="Andreopoulos B."/>
            <person name="Lipzen A."/>
            <person name="Chen C."/>
            <person name="Yan M."/>
            <person name="Daum C."/>
            <person name="Ng V."/>
            <person name="Clum A."/>
            <person name="Steindorff A."/>
            <person name="Ohm R.A."/>
            <person name="Martin F."/>
            <person name="Silar P."/>
            <person name="Natvig D.O."/>
            <person name="Lalanne C."/>
            <person name="Gautier V."/>
            <person name="Ament-Velasquez S.L."/>
            <person name="Kruys A."/>
            <person name="Hutchinson M.I."/>
            <person name="Powell A.J."/>
            <person name="Barry K."/>
            <person name="Miller A.N."/>
            <person name="Grigoriev I.V."/>
            <person name="Debuchy R."/>
            <person name="Gladieux P."/>
            <person name="Hiltunen Thoren M."/>
            <person name="Johannesson H."/>
        </authorList>
    </citation>
    <scope>NUCLEOTIDE SEQUENCE</scope>
    <source>
        <strain evidence="1">PSN243</strain>
    </source>
</reference>
<organism evidence="1 2">
    <name type="scientific">Podospora aff. communis PSN243</name>
    <dbReference type="NCBI Taxonomy" id="3040156"/>
    <lineage>
        <taxon>Eukaryota</taxon>
        <taxon>Fungi</taxon>
        <taxon>Dikarya</taxon>
        <taxon>Ascomycota</taxon>
        <taxon>Pezizomycotina</taxon>
        <taxon>Sordariomycetes</taxon>
        <taxon>Sordariomycetidae</taxon>
        <taxon>Sordariales</taxon>
        <taxon>Podosporaceae</taxon>
        <taxon>Podospora</taxon>
    </lineage>
</organism>
<dbReference type="EMBL" id="MU865929">
    <property type="protein sequence ID" value="KAK4451286.1"/>
    <property type="molecule type" value="Genomic_DNA"/>
</dbReference>
<evidence type="ECO:0000313" key="2">
    <source>
        <dbReference type="Proteomes" id="UP001321760"/>
    </source>
</evidence>
<name>A0AAV9GSD4_9PEZI</name>
<gene>
    <name evidence="1" type="ORF">QBC34DRAFT_59548</name>
</gene>
<proteinExistence type="predicted"/>
<evidence type="ECO:0008006" key="3">
    <source>
        <dbReference type="Google" id="ProtNLM"/>
    </source>
</evidence>
<protein>
    <recommendedName>
        <fullName evidence="3">F-box domain-containing protein</fullName>
    </recommendedName>
</protein>
<keyword evidence="2" id="KW-1185">Reference proteome</keyword>
<reference evidence="1" key="2">
    <citation type="submission" date="2023-05" db="EMBL/GenBank/DDBJ databases">
        <authorList>
            <consortium name="Lawrence Berkeley National Laboratory"/>
            <person name="Steindorff A."/>
            <person name="Hensen N."/>
            <person name="Bonometti L."/>
            <person name="Westerberg I."/>
            <person name="Brannstrom I.O."/>
            <person name="Guillou S."/>
            <person name="Cros-Aarteil S."/>
            <person name="Calhoun S."/>
            <person name="Haridas S."/>
            <person name="Kuo A."/>
            <person name="Mondo S."/>
            <person name="Pangilinan J."/>
            <person name="Riley R."/>
            <person name="Labutti K."/>
            <person name="Andreopoulos B."/>
            <person name="Lipzen A."/>
            <person name="Chen C."/>
            <person name="Yanf M."/>
            <person name="Daum C."/>
            <person name="Ng V."/>
            <person name="Clum A."/>
            <person name="Ohm R."/>
            <person name="Martin F."/>
            <person name="Silar P."/>
            <person name="Natvig D."/>
            <person name="Lalanne C."/>
            <person name="Gautier V."/>
            <person name="Ament-Velasquez S.L."/>
            <person name="Kruys A."/>
            <person name="Hutchinson M.I."/>
            <person name="Powell A.J."/>
            <person name="Barry K."/>
            <person name="Miller A.N."/>
            <person name="Grigoriev I.V."/>
            <person name="Debuchy R."/>
            <person name="Gladieux P."/>
            <person name="Thoren M.H."/>
            <person name="Johannesson H."/>
        </authorList>
    </citation>
    <scope>NUCLEOTIDE SEQUENCE</scope>
    <source>
        <strain evidence="1">PSN243</strain>
    </source>
</reference>
<dbReference type="Proteomes" id="UP001321760">
    <property type="component" value="Unassembled WGS sequence"/>
</dbReference>
<evidence type="ECO:0000313" key="1">
    <source>
        <dbReference type="EMBL" id="KAK4451286.1"/>
    </source>
</evidence>
<comment type="caution">
    <text evidence="1">The sequence shown here is derived from an EMBL/GenBank/DDBJ whole genome shotgun (WGS) entry which is preliminary data.</text>
</comment>
<sequence>MATGLPIEIWLSILQDIAAKAAIPPETHLFPYDRKGADPVQARRALNDLFSLCLVSRQLGRTAQGLLYREISIGYLSENLPSGYCKGRLASLVTTLTTRRDLADLVQRAFIHGDLLWALTGEEINSIAHQAGRVLGFIPRSDFLGPQISSTNGSRYDWSDLLPISFLIFCLMRNLESIIIFPLMFRDLPDWFPPPTGGCRFPRLKSFEAVACNEGVLLYGCPSNFFWHRNMNQLLGSRCPARTVTLYTTSHLCDILWSFPQLEHLCILALSMQWSSLRAPAHFAGLRSFRYYKHFDEMDGLLNSLEAISSSSSATIRELAINLDFLYSLPPSVSVLPTKSFSNLETLVIRDRNWTRSWRDPRSRISMRAPEAPCIFSAESLPPSARRVFLIFREESVALAIKDELILGLLHAAQSGRLPQLRQVYFYLGDATPQGSDDIIHGLELREVYGEAGVGRPFGDIGVDFRVLREDFARKQYGWLY</sequence>
<dbReference type="AlphaFoldDB" id="A0AAV9GSD4"/>
<accession>A0AAV9GSD4</accession>